<dbReference type="InterPro" id="IPR029044">
    <property type="entry name" value="Nucleotide-diphossugar_trans"/>
</dbReference>
<name>A0A2P8GUZ2_9MICO</name>
<comment type="similarity">
    <text evidence="2">Belongs to the glycosyltransferase 2 family.</text>
</comment>
<evidence type="ECO:0000259" key="6">
    <source>
        <dbReference type="Pfam" id="PF02709"/>
    </source>
</evidence>
<keyword evidence="3" id="KW-0328">Glycosyltransferase</keyword>
<comment type="caution">
    <text evidence="7">The sequence shown here is derived from an EMBL/GenBank/DDBJ whole genome shotgun (WGS) entry which is preliminary data.</text>
</comment>
<dbReference type="AlphaFoldDB" id="A0A2P8GUZ2"/>
<evidence type="ECO:0000256" key="3">
    <source>
        <dbReference type="ARBA" id="ARBA00022676"/>
    </source>
</evidence>
<dbReference type="SUPFAM" id="SSF53448">
    <property type="entry name" value="Nucleotide-diphospho-sugar transferases"/>
    <property type="match status" value="1"/>
</dbReference>
<dbReference type="GO" id="GO:0016757">
    <property type="term" value="F:glycosyltransferase activity"/>
    <property type="evidence" value="ECO:0007669"/>
    <property type="project" value="UniProtKB-KW"/>
</dbReference>
<protein>
    <submittedName>
        <fullName evidence="7">GT2 family glycosyltransferase</fullName>
    </submittedName>
    <submittedName>
        <fullName evidence="8">Glycosyltransferase family 2 protein</fullName>
    </submittedName>
</protein>
<dbReference type="InterPro" id="IPR027791">
    <property type="entry name" value="Galactosyl_T_C"/>
</dbReference>
<dbReference type="EMBL" id="PYAU01000001">
    <property type="protein sequence ID" value="PSL37787.1"/>
    <property type="molecule type" value="Genomic_DNA"/>
</dbReference>
<reference evidence="7 9" key="1">
    <citation type="submission" date="2018-03" db="EMBL/GenBank/DDBJ databases">
        <title>Genomic Encyclopedia of Archaeal and Bacterial Type Strains, Phase II (KMG-II): from individual species to whole genera.</title>
        <authorList>
            <person name="Goeker M."/>
        </authorList>
    </citation>
    <scope>NUCLEOTIDE SEQUENCE [LARGE SCALE GENOMIC DNA]</scope>
    <source>
        <strain evidence="7 9">DSM 21548</strain>
    </source>
</reference>
<dbReference type="EMBL" id="RZGY01000001">
    <property type="protein sequence ID" value="RUQ87632.1"/>
    <property type="molecule type" value="Genomic_DNA"/>
</dbReference>
<proteinExistence type="inferred from homology"/>
<evidence type="ECO:0000259" key="5">
    <source>
        <dbReference type="Pfam" id="PF00535"/>
    </source>
</evidence>
<comment type="pathway">
    <text evidence="1">Cell wall biogenesis; cell wall polysaccharide biosynthesis.</text>
</comment>
<reference evidence="8 10" key="2">
    <citation type="submission" date="2018-12" db="EMBL/GenBank/DDBJ databases">
        <authorList>
            <person name="hu s."/>
            <person name="Xu Y."/>
            <person name="Xu B."/>
            <person name="Li F."/>
        </authorList>
    </citation>
    <scope>NUCLEOTIDE SEQUENCE [LARGE SCALE GENOMIC DNA]</scope>
    <source>
        <strain evidence="8 10">KSW2-17</strain>
    </source>
</reference>
<dbReference type="Proteomes" id="UP000241203">
    <property type="component" value="Unassembled WGS sequence"/>
</dbReference>
<evidence type="ECO:0000313" key="7">
    <source>
        <dbReference type="EMBL" id="PSL37787.1"/>
    </source>
</evidence>
<sequence length="428" mass="46714">MSGRRHMILGNDWSALDGVWPSERPRVSVVVAHYEQPDDLRRTLLALRAQTYPRDLVEIVVVDDGSADAPDVPEDVVLVRQADEGFRLAAARNRGAEAATGDVLCFLDADCAPEPRYLEELTRLPALAPDAVTVGRRRHADLSALPDDAALDRLPAHVLFEDPSWLANAYERSGGLLRADARSYRYLIGAVLCCTAEFFRETGGFDESFTEYGGEDWDWAWRCWTRGAVLAHVPTAVAWHNGPDAGGRDRDPAEVNRETRRMERYIPIGGSRPHALVTAASDVAVTIAAPMTATQALITIDSILRHLPTARVHLGDIAPLDGVDDPRVRAGLAPADVPYRVDVLAPVRVDTGAPLRAFLEDVGTGADGAVHIADDDGDLLVLTSSRVLTRRARWGDDVFTDRTHRAAGLARRLGSPEPSLAAYYGDWD</sequence>
<evidence type="ECO:0000313" key="9">
    <source>
        <dbReference type="Proteomes" id="UP000241203"/>
    </source>
</evidence>
<dbReference type="RefSeq" id="WP_106562886.1">
    <property type="nucleotide sequence ID" value="NZ_PYAU01000001.1"/>
</dbReference>
<gene>
    <name evidence="7" type="ORF">CLV49_1394</name>
    <name evidence="8" type="ORF">ELQ93_12225</name>
</gene>
<evidence type="ECO:0000256" key="4">
    <source>
        <dbReference type="ARBA" id="ARBA00022679"/>
    </source>
</evidence>
<evidence type="ECO:0000313" key="8">
    <source>
        <dbReference type="EMBL" id="RUQ87632.1"/>
    </source>
</evidence>
<dbReference type="OrthoDB" id="4120491at2"/>
<dbReference type="Pfam" id="PF02709">
    <property type="entry name" value="Glyco_transf_7C"/>
    <property type="match status" value="1"/>
</dbReference>
<keyword evidence="10" id="KW-1185">Reference proteome</keyword>
<organism evidence="7 9">
    <name type="scientific">Labedella gwakjiensis</name>
    <dbReference type="NCBI Taxonomy" id="390269"/>
    <lineage>
        <taxon>Bacteria</taxon>
        <taxon>Bacillati</taxon>
        <taxon>Actinomycetota</taxon>
        <taxon>Actinomycetes</taxon>
        <taxon>Micrococcales</taxon>
        <taxon>Microbacteriaceae</taxon>
        <taxon>Labedella</taxon>
    </lineage>
</organism>
<evidence type="ECO:0000256" key="1">
    <source>
        <dbReference type="ARBA" id="ARBA00004776"/>
    </source>
</evidence>
<dbReference type="InterPro" id="IPR001173">
    <property type="entry name" value="Glyco_trans_2-like"/>
</dbReference>
<dbReference type="PANTHER" id="PTHR43179:SF12">
    <property type="entry name" value="GALACTOFURANOSYLTRANSFERASE GLFT2"/>
    <property type="match status" value="1"/>
</dbReference>
<feature type="domain" description="Galactosyltransferase C-terminal" evidence="6">
    <location>
        <begin position="183"/>
        <end position="230"/>
    </location>
</feature>
<dbReference type="Pfam" id="PF00535">
    <property type="entry name" value="Glycos_transf_2"/>
    <property type="match status" value="1"/>
</dbReference>
<dbReference type="Proteomes" id="UP000268291">
    <property type="component" value="Unassembled WGS sequence"/>
</dbReference>
<dbReference type="Gene3D" id="3.90.550.10">
    <property type="entry name" value="Spore Coat Polysaccharide Biosynthesis Protein SpsA, Chain A"/>
    <property type="match status" value="1"/>
</dbReference>
<dbReference type="PANTHER" id="PTHR43179">
    <property type="entry name" value="RHAMNOSYLTRANSFERASE WBBL"/>
    <property type="match status" value="1"/>
</dbReference>
<evidence type="ECO:0000256" key="2">
    <source>
        <dbReference type="ARBA" id="ARBA00006739"/>
    </source>
</evidence>
<accession>A0A2P8GUZ2</accession>
<evidence type="ECO:0000313" key="10">
    <source>
        <dbReference type="Proteomes" id="UP000268291"/>
    </source>
</evidence>
<keyword evidence="4 7" id="KW-0808">Transferase</keyword>
<feature type="domain" description="Glycosyltransferase 2-like" evidence="5">
    <location>
        <begin position="28"/>
        <end position="140"/>
    </location>
</feature>